<accession>A0A0F9UDS5</accession>
<evidence type="ECO:0008006" key="2">
    <source>
        <dbReference type="Google" id="ProtNLM"/>
    </source>
</evidence>
<gene>
    <name evidence="1" type="ORF">LCGC14_0278650</name>
</gene>
<sequence>MIKKTDKKIQSFFKNVIIQLGYYDWTINFCNDYYCWHFYKRIDVSLNYNGDIRQIILHEIAHIDTAKYCNQRHNPQFWKRLEYLTRKFLKSDLDEHQKKHKEYMTSGYYSLKYMR</sequence>
<organism evidence="1">
    <name type="scientific">marine sediment metagenome</name>
    <dbReference type="NCBI Taxonomy" id="412755"/>
    <lineage>
        <taxon>unclassified sequences</taxon>
        <taxon>metagenomes</taxon>
        <taxon>ecological metagenomes</taxon>
    </lineage>
</organism>
<dbReference type="EMBL" id="LAZR01000158">
    <property type="protein sequence ID" value="KKN85542.1"/>
    <property type="molecule type" value="Genomic_DNA"/>
</dbReference>
<evidence type="ECO:0000313" key="1">
    <source>
        <dbReference type="EMBL" id="KKN85542.1"/>
    </source>
</evidence>
<proteinExistence type="predicted"/>
<name>A0A0F9UDS5_9ZZZZ</name>
<dbReference type="AlphaFoldDB" id="A0A0F9UDS5"/>
<reference evidence="1" key="1">
    <citation type="journal article" date="2015" name="Nature">
        <title>Complex archaea that bridge the gap between prokaryotes and eukaryotes.</title>
        <authorList>
            <person name="Spang A."/>
            <person name="Saw J.H."/>
            <person name="Jorgensen S.L."/>
            <person name="Zaremba-Niedzwiedzka K."/>
            <person name="Martijn J."/>
            <person name="Lind A.E."/>
            <person name="van Eijk R."/>
            <person name="Schleper C."/>
            <person name="Guy L."/>
            <person name="Ettema T.J."/>
        </authorList>
    </citation>
    <scope>NUCLEOTIDE SEQUENCE</scope>
</reference>
<protein>
    <recommendedName>
        <fullName evidence="2">SprT-like domain-containing protein</fullName>
    </recommendedName>
</protein>
<comment type="caution">
    <text evidence="1">The sequence shown here is derived from an EMBL/GenBank/DDBJ whole genome shotgun (WGS) entry which is preliminary data.</text>
</comment>